<protein>
    <submittedName>
        <fullName evidence="1">Uncharacterized protein</fullName>
    </submittedName>
</protein>
<dbReference type="AlphaFoldDB" id="A0A0K2U387"/>
<proteinExistence type="predicted"/>
<organism evidence="1">
    <name type="scientific">Lepeophtheirus salmonis</name>
    <name type="common">Salmon louse</name>
    <name type="synonym">Caligus salmonis</name>
    <dbReference type="NCBI Taxonomy" id="72036"/>
    <lineage>
        <taxon>Eukaryota</taxon>
        <taxon>Metazoa</taxon>
        <taxon>Ecdysozoa</taxon>
        <taxon>Arthropoda</taxon>
        <taxon>Crustacea</taxon>
        <taxon>Multicrustacea</taxon>
        <taxon>Hexanauplia</taxon>
        <taxon>Copepoda</taxon>
        <taxon>Siphonostomatoida</taxon>
        <taxon>Caligidae</taxon>
        <taxon>Lepeophtheirus</taxon>
    </lineage>
</organism>
<dbReference type="EMBL" id="HACA01015317">
    <property type="protein sequence ID" value="CDW32678.1"/>
    <property type="molecule type" value="Transcribed_RNA"/>
</dbReference>
<reference evidence="1" key="1">
    <citation type="submission" date="2014-05" db="EMBL/GenBank/DDBJ databases">
        <authorList>
            <person name="Chronopoulou M."/>
        </authorList>
    </citation>
    <scope>NUCLEOTIDE SEQUENCE</scope>
    <source>
        <tissue evidence="1">Whole organism</tissue>
    </source>
</reference>
<evidence type="ECO:0000313" key="1">
    <source>
        <dbReference type="EMBL" id="CDW32678.1"/>
    </source>
</evidence>
<sequence length="60" mass="7206">MLKGSHFLDFVPHSVDTISFNRRIMHCANTLHIKVYDIDFWSHESLPLCSRIHKFLQIFY</sequence>
<name>A0A0K2U387_LEPSM</name>
<accession>A0A0K2U387</accession>